<dbReference type="AlphaFoldDB" id="A0A6I4ULC3"/>
<dbReference type="OrthoDB" id="7282816at2"/>
<reference evidence="3 4" key="1">
    <citation type="submission" date="2019-12" db="EMBL/GenBank/DDBJ databases">
        <title>Genomic-based taxomic classification of the family Erythrobacteraceae.</title>
        <authorList>
            <person name="Xu L."/>
        </authorList>
    </citation>
    <scope>NUCLEOTIDE SEQUENCE [LARGE SCALE GENOMIC DNA]</scope>
    <source>
        <strain evidence="3 4">JCM 10282</strain>
    </source>
</reference>
<accession>A0A6I4ULC3</accession>
<evidence type="ECO:0000313" key="3">
    <source>
        <dbReference type="EMBL" id="MXP38213.1"/>
    </source>
</evidence>
<proteinExistence type="predicted"/>
<organism evidence="3 4">
    <name type="scientific">Erythrobacter ramosus</name>
    <dbReference type="NCBI Taxonomy" id="35811"/>
    <lineage>
        <taxon>Bacteria</taxon>
        <taxon>Pseudomonadati</taxon>
        <taxon>Pseudomonadota</taxon>
        <taxon>Alphaproteobacteria</taxon>
        <taxon>Sphingomonadales</taxon>
        <taxon>Erythrobacteraceae</taxon>
        <taxon>Erythrobacter/Porphyrobacter group</taxon>
        <taxon>Erythrobacter</taxon>
    </lineage>
</organism>
<evidence type="ECO:0000256" key="1">
    <source>
        <dbReference type="SAM" id="MobiDB-lite"/>
    </source>
</evidence>
<feature type="compositionally biased region" description="Acidic residues" evidence="1">
    <location>
        <begin position="184"/>
        <end position="200"/>
    </location>
</feature>
<protein>
    <recommendedName>
        <fullName evidence="6">LysR family transcriptional regulator</fullName>
    </recommendedName>
</protein>
<dbReference type="RefSeq" id="WP_160760284.1">
    <property type="nucleotide sequence ID" value="NZ_BAAADZ010000002.1"/>
</dbReference>
<comment type="caution">
    <text evidence="3">The sequence shown here is derived from an EMBL/GenBank/DDBJ whole genome shotgun (WGS) entry which is preliminary data.</text>
</comment>
<evidence type="ECO:0000313" key="5">
    <source>
        <dbReference type="Proteomes" id="UP000548685"/>
    </source>
</evidence>
<dbReference type="EMBL" id="JACICE010000001">
    <property type="protein sequence ID" value="MBB3774128.1"/>
    <property type="molecule type" value="Genomic_DNA"/>
</dbReference>
<feature type="region of interest" description="Disordered" evidence="1">
    <location>
        <begin position="126"/>
        <end position="200"/>
    </location>
</feature>
<evidence type="ECO:0000313" key="4">
    <source>
        <dbReference type="Proteomes" id="UP000430021"/>
    </source>
</evidence>
<dbReference type="Proteomes" id="UP000548685">
    <property type="component" value="Unassembled WGS sequence"/>
</dbReference>
<evidence type="ECO:0000313" key="2">
    <source>
        <dbReference type="EMBL" id="MBB3774128.1"/>
    </source>
</evidence>
<gene>
    <name evidence="2" type="ORF">FHS52_000071</name>
    <name evidence="3" type="ORF">GRI59_06240</name>
</gene>
<dbReference type="EMBL" id="WTYB01000001">
    <property type="protein sequence ID" value="MXP38213.1"/>
    <property type="molecule type" value="Genomic_DNA"/>
</dbReference>
<dbReference type="Proteomes" id="UP000430021">
    <property type="component" value="Unassembled WGS sequence"/>
</dbReference>
<evidence type="ECO:0008006" key="6">
    <source>
        <dbReference type="Google" id="ProtNLM"/>
    </source>
</evidence>
<feature type="compositionally biased region" description="Acidic residues" evidence="1">
    <location>
        <begin position="156"/>
        <end position="165"/>
    </location>
</feature>
<reference evidence="2 5" key="2">
    <citation type="submission" date="2020-08" db="EMBL/GenBank/DDBJ databases">
        <title>Genomic Encyclopedia of Type Strains, Phase IV (KMG-IV): sequencing the most valuable type-strain genomes for metagenomic binning, comparative biology and taxonomic classification.</title>
        <authorList>
            <person name="Goeker M."/>
        </authorList>
    </citation>
    <scope>NUCLEOTIDE SEQUENCE [LARGE SCALE GENOMIC DNA]</scope>
    <source>
        <strain evidence="2 5">DSM 8510</strain>
    </source>
</reference>
<sequence length="200" mass="22092">MTHARTPASPLALAPIRHDGWTTQRQVTFLDALAASHSVSEAARAVGMSRQSAYALRARLKGEPFDLAWTAAFRCRFDALAEAALDRAINGVEVQHFYNGELIGTTRRYDERLTLALLAMRGTGGARRTSASHPAAEYGPEDFGPLRERVEQGPETWDEQLEEEREALYAEYDAAEAARRAEEGGEGDDDAEDWADGVRR</sequence>
<name>A0A6I4ULC3_9SPHN</name>
<keyword evidence="5" id="KW-1185">Reference proteome</keyword>